<dbReference type="OrthoDB" id="10658395at2759"/>
<name>A0A7D9IXY1_PARCT</name>
<feature type="region of interest" description="Disordered" evidence="1">
    <location>
        <begin position="1"/>
        <end position="65"/>
    </location>
</feature>
<dbReference type="AlphaFoldDB" id="A0A7D9IXY1"/>
<dbReference type="Proteomes" id="UP001152795">
    <property type="component" value="Unassembled WGS sequence"/>
</dbReference>
<evidence type="ECO:0000313" key="3">
    <source>
        <dbReference type="Proteomes" id="UP001152795"/>
    </source>
</evidence>
<sequence>MPKGRGRKGEKAPRKKGKGKKQSPLTVVPRTVPAPNCPRMDVEELSPSSYHHQQSTIQREIASASSRSVNSLQPLNAMLQVTPASHTSTASLQQPVSLQRPPSLLLQETSQITYSQSSRLSQQHPTQTLQQPASSQRTPSLQFQSTTQSTPFQSPTLLQQRPTSSLQQPITSLQLQPATYQIPVSCRQPQCPSFPSPTYGQFLIYLLQFCPMQTSTCFGCGQPLKDGDQIRIAPNDIVIVSKM</sequence>
<evidence type="ECO:0000313" key="2">
    <source>
        <dbReference type="EMBL" id="CAB4015768.1"/>
    </source>
</evidence>
<protein>
    <submittedName>
        <fullName evidence="2">Uncharacterized protein</fullName>
    </submittedName>
</protein>
<proteinExistence type="predicted"/>
<dbReference type="EMBL" id="CACRXK020008837">
    <property type="protein sequence ID" value="CAB4015768.1"/>
    <property type="molecule type" value="Genomic_DNA"/>
</dbReference>
<comment type="caution">
    <text evidence="2">The sequence shown here is derived from an EMBL/GenBank/DDBJ whole genome shotgun (WGS) entry which is preliminary data.</text>
</comment>
<evidence type="ECO:0000256" key="1">
    <source>
        <dbReference type="SAM" id="MobiDB-lite"/>
    </source>
</evidence>
<feature type="compositionally biased region" description="Low complexity" evidence="1">
    <location>
        <begin position="138"/>
        <end position="157"/>
    </location>
</feature>
<reference evidence="2" key="1">
    <citation type="submission" date="2020-04" db="EMBL/GenBank/DDBJ databases">
        <authorList>
            <person name="Alioto T."/>
            <person name="Alioto T."/>
            <person name="Gomez Garrido J."/>
        </authorList>
    </citation>
    <scope>NUCLEOTIDE SEQUENCE</scope>
    <source>
        <strain evidence="2">A484AB</strain>
    </source>
</reference>
<accession>A0A7D9IXY1</accession>
<feature type="compositionally biased region" description="Polar residues" evidence="1">
    <location>
        <begin position="158"/>
        <end position="169"/>
    </location>
</feature>
<feature type="compositionally biased region" description="Polar residues" evidence="1">
    <location>
        <begin position="46"/>
        <end position="65"/>
    </location>
</feature>
<feature type="region of interest" description="Disordered" evidence="1">
    <location>
        <begin position="115"/>
        <end position="169"/>
    </location>
</feature>
<keyword evidence="3" id="KW-1185">Reference proteome</keyword>
<organism evidence="2 3">
    <name type="scientific">Paramuricea clavata</name>
    <name type="common">Red gorgonian</name>
    <name type="synonym">Violescent sea-whip</name>
    <dbReference type="NCBI Taxonomy" id="317549"/>
    <lineage>
        <taxon>Eukaryota</taxon>
        <taxon>Metazoa</taxon>
        <taxon>Cnidaria</taxon>
        <taxon>Anthozoa</taxon>
        <taxon>Octocorallia</taxon>
        <taxon>Malacalcyonacea</taxon>
        <taxon>Plexauridae</taxon>
        <taxon>Paramuricea</taxon>
    </lineage>
</organism>
<gene>
    <name evidence="2" type="ORF">PACLA_8A058295</name>
</gene>
<feature type="compositionally biased region" description="Polar residues" evidence="1">
    <location>
        <begin position="115"/>
        <end position="137"/>
    </location>
</feature>
<feature type="non-terminal residue" evidence="2">
    <location>
        <position position="243"/>
    </location>
</feature>